<feature type="signal peptide" evidence="1">
    <location>
        <begin position="1"/>
        <end position="17"/>
    </location>
</feature>
<dbReference type="InterPro" id="IPR036682">
    <property type="entry name" value="OS_D_A10/PebIII_sf"/>
</dbReference>
<evidence type="ECO:0000313" key="2">
    <source>
        <dbReference type="EMBL" id="WIW78361.1"/>
    </source>
</evidence>
<reference evidence="2" key="2">
    <citation type="submission" date="2023-01" db="EMBL/GenBank/DDBJ databases">
        <authorList>
            <person name="Briscoe A.D."/>
        </authorList>
    </citation>
    <scope>NUCLEOTIDE SEQUENCE</scope>
</reference>
<sequence length="153" mass="17280">MSVLLFTIFFLISSISSEMTAAGIDRTVSDGVRSMGYNVVYGDEDMMVINEVVRDSEKYISWKTKTDLNQSIPPLPAMDVKCLMSVDRYCSKKMVEMKNVLIRALKDDCTNCTTKEKESAGRIVASMMAHDPVAWKLFLTRYDSLDKVQRVLG</sequence>
<gene>
    <name evidence="2" type="primary">CSP25</name>
</gene>
<accession>A0AA49J0T3</accession>
<dbReference type="SUPFAM" id="SSF100910">
    <property type="entry name" value="Chemosensory protein Csp2"/>
    <property type="match status" value="1"/>
</dbReference>
<organism evidence="2">
    <name type="scientific">Heliconius charithonia</name>
    <name type="common">Zebra longwing butterfly</name>
    <dbReference type="NCBI Taxonomy" id="33434"/>
    <lineage>
        <taxon>Eukaryota</taxon>
        <taxon>Metazoa</taxon>
        <taxon>Ecdysozoa</taxon>
        <taxon>Arthropoda</taxon>
        <taxon>Hexapoda</taxon>
        <taxon>Insecta</taxon>
        <taxon>Pterygota</taxon>
        <taxon>Neoptera</taxon>
        <taxon>Endopterygota</taxon>
        <taxon>Lepidoptera</taxon>
        <taxon>Glossata</taxon>
        <taxon>Ditrysia</taxon>
        <taxon>Papilionoidea</taxon>
        <taxon>Nymphalidae</taxon>
        <taxon>Heliconiinae</taxon>
        <taxon>Heliconiini</taxon>
        <taxon>Heliconius</taxon>
    </lineage>
</organism>
<reference evidence="2" key="1">
    <citation type="journal article" date="2023" name="Proc. Natl. Acad. Sci. U.S.A.">
        <title>Sex-linked gene traffic underlies the acquisition of sexually dimorphic UV color vision in Heliconius butterflies.</title>
        <authorList>
            <person name="Chakraborty M."/>
            <person name="Lara A.G."/>
            <person name="Dang A."/>
            <person name="McCulloch K.J."/>
            <person name="Rainbow D."/>
            <person name="Carter D."/>
            <person name="Ngo L.T."/>
            <person name="Solares E."/>
            <person name="Said I."/>
            <person name="Corbett-Detig R.B."/>
            <person name="Gilbert L.E."/>
            <person name="Emerson J.J."/>
            <person name="Briscoe A.D."/>
        </authorList>
    </citation>
    <scope>NUCLEOTIDE SEQUENCE</scope>
</reference>
<dbReference type="EMBL" id="OQ236516">
    <property type="protein sequence ID" value="WIW78361.1"/>
    <property type="molecule type" value="mRNA"/>
</dbReference>
<protein>
    <submittedName>
        <fullName evidence="2">Chemosensory protein 25</fullName>
    </submittedName>
</protein>
<proteinExistence type="evidence at transcript level"/>
<evidence type="ECO:0000256" key="1">
    <source>
        <dbReference type="SAM" id="SignalP"/>
    </source>
</evidence>
<name>A0AA49J0T3_HELCH</name>
<dbReference type="AlphaFoldDB" id="A0AA49J0T3"/>
<dbReference type="InterPro" id="IPR005055">
    <property type="entry name" value="A10/PebIII"/>
</dbReference>
<keyword evidence="1" id="KW-0732">Signal</keyword>
<dbReference type="Pfam" id="PF03392">
    <property type="entry name" value="OS-D"/>
    <property type="match status" value="1"/>
</dbReference>
<dbReference type="Gene3D" id="1.10.2080.10">
    <property type="entry name" value="Insect odorant-binding protein A10/Ejaculatory bulb-specific protein 3"/>
    <property type="match status" value="1"/>
</dbReference>
<feature type="chain" id="PRO_5041286537" evidence="1">
    <location>
        <begin position="18"/>
        <end position="153"/>
    </location>
</feature>